<evidence type="ECO:0000313" key="8">
    <source>
        <dbReference type="Proteomes" id="UP001138500"/>
    </source>
</evidence>
<dbReference type="Gene3D" id="3.40.462.20">
    <property type="match status" value="1"/>
</dbReference>
<comment type="cofactor">
    <cofactor evidence="1">
        <name>FAD</name>
        <dbReference type="ChEBI" id="CHEBI:57692"/>
    </cofactor>
</comment>
<dbReference type="InterPro" id="IPR036318">
    <property type="entry name" value="FAD-bd_PCMH-like_sf"/>
</dbReference>
<dbReference type="OrthoDB" id="2151789at2759"/>
<keyword evidence="8" id="KW-1185">Reference proteome</keyword>
<dbReference type="AlphaFoldDB" id="A0A9W7T326"/>
<evidence type="ECO:0000256" key="4">
    <source>
        <dbReference type="ARBA" id="ARBA00022827"/>
    </source>
</evidence>
<evidence type="ECO:0000313" key="7">
    <source>
        <dbReference type="EMBL" id="KAH9845739.1"/>
    </source>
</evidence>
<gene>
    <name evidence="7" type="ORF">Tdes44962_MAKER01170</name>
</gene>
<evidence type="ECO:0000256" key="1">
    <source>
        <dbReference type="ARBA" id="ARBA00001974"/>
    </source>
</evidence>
<comment type="caution">
    <text evidence="7">The sequence shown here is derived from an EMBL/GenBank/DDBJ whole genome shotgun (WGS) entry which is preliminary data.</text>
</comment>
<reference evidence="7 8" key="2">
    <citation type="journal article" date="2021" name="Curr. Genet.">
        <title>Genetic response to nitrogen starvation in the aggressive Eucalyptus foliar pathogen Teratosphaeria destructans.</title>
        <authorList>
            <person name="Havenga M."/>
            <person name="Wingfield B.D."/>
            <person name="Wingfield M.J."/>
            <person name="Dreyer L.L."/>
            <person name="Roets F."/>
            <person name="Aylward J."/>
        </authorList>
    </citation>
    <scope>NUCLEOTIDE SEQUENCE [LARGE SCALE GENOMIC DNA]</scope>
    <source>
        <strain evidence="7">CMW44962</strain>
    </source>
</reference>
<dbReference type="InterPro" id="IPR050416">
    <property type="entry name" value="FAD-linked_Oxidoreductase"/>
</dbReference>
<dbReference type="InterPro" id="IPR016164">
    <property type="entry name" value="FAD-linked_Oxase-like_C"/>
</dbReference>
<dbReference type="InterPro" id="IPR016166">
    <property type="entry name" value="FAD-bd_PCMH"/>
</dbReference>
<name>A0A9W7T326_9PEZI</name>
<evidence type="ECO:0000256" key="5">
    <source>
        <dbReference type="ARBA" id="ARBA00023002"/>
    </source>
</evidence>
<dbReference type="InterPro" id="IPR016169">
    <property type="entry name" value="FAD-bd_PCMH_sub2"/>
</dbReference>
<dbReference type="SUPFAM" id="SSF56176">
    <property type="entry name" value="FAD-binding/transporter-associated domain-like"/>
    <property type="match status" value="1"/>
</dbReference>
<evidence type="ECO:0000256" key="2">
    <source>
        <dbReference type="ARBA" id="ARBA00005466"/>
    </source>
</evidence>
<dbReference type="InterPro" id="IPR012951">
    <property type="entry name" value="BBE"/>
</dbReference>
<feature type="domain" description="FAD-binding PCMH-type" evidence="6">
    <location>
        <begin position="39"/>
        <end position="207"/>
    </location>
</feature>
<dbReference type="Gene3D" id="3.30.43.10">
    <property type="entry name" value="Uridine Diphospho-n-acetylenolpyruvylglucosamine Reductase, domain 2"/>
    <property type="match status" value="1"/>
</dbReference>
<dbReference type="Proteomes" id="UP001138500">
    <property type="component" value="Unassembled WGS sequence"/>
</dbReference>
<keyword evidence="3" id="KW-0285">Flavoprotein</keyword>
<evidence type="ECO:0000259" key="6">
    <source>
        <dbReference type="PROSITE" id="PS51387"/>
    </source>
</evidence>
<dbReference type="PROSITE" id="PS51387">
    <property type="entry name" value="FAD_PCMH"/>
    <property type="match status" value="1"/>
</dbReference>
<dbReference type="PANTHER" id="PTHR42973">
    <property type="entry name" value="BINDING OXIDOREDUCTASE, PUTATIVE (AFU_ORTHOLOGUE AFUA_1G17690)-RELATED"/>
    <property type="match status" value="1"/>
</dbReference>
<evidence type="ECO:0000256" key="3">
    <source>
        <dbReference type="ARBA" id="ARBA00022630"/>
    </source>
</evidence>
<sequence>MSSQSQQMEQLRSMIPPEEVFTPDHPQYKTQSQPWSNYAELHPKMVIQPTALTGLQKVVKYLYDSDLDFAIRNTGTGSVSAQDVILSMHGFKDFEFDKAAGTVVLGGGLDWGEADRLMDSKTPDYALVGARCSWVGVAGSTLVGGLSWLSHEFGMISDPQNLLDAQVVLGDGRVLWASEEPDLLWALRGGGGNFGVVTALKMRARPYTQKIFSGIVTLPYSSLVETSRWVAAMAAKAVDPKLAMHVTNIGPGLGYPDSGSRPGIAIMMYDANGEAHGRSDAGFGELYKLPGAQEVMAREFRLAELSAMAEPYRDYQGNNMFWLSAPLLENIDDETLVRAWEWYEDSIDLHPGLGGGSTVLLEFMQENAFNLSGGRAATAWPHSGRRHVMQLVLGCRPEGAPPDVREIVMKRFARAGPQIALDKQSGEFHAGFLHEWNDLRQVYGENLDKLKLVKARYDPKNRFNKGVDLVGEKVTKGATV</sequence>
<comment type="similarity">
    <text evidence="2">Belongs to the oxygen-dependent FAD-linked oxidoreductase family.</text>
</comment>
<accession>A0A9W7T326</accession>
<dbReference type="SUPFAM" id="SSF55103">
    <property type="entry name" value="FAD-linked oxidases, C-terminal domain"/>
    <property type="match status" value="1"/>
</dbReference>
<dbReference type="InterPro" id="IPR016167">
    <property type="entry name" value="FAD-bd_PCMH_sub1"/>
</dbReference>
<dbReference type="GO" id="GO:0016491">
    <property type="term" value="F:oxidoreductase activity"/>
    <property type="evidence" value="ECO:0007669"/>
    <property type="project" value="UniProtKB-KW"/>
</dbReference>
<dbReference type="GO" id="GO:0071949">
    <property type="term" value="F:FAD binding"/>
    <property type="evidence" value="ECO:0007669"/>
    <property type="project" value="InterPro"/>
</dbReference>
<reference evidence="7 8" key="1">
    <citation type="journal article" date="2018" name="IMA Fungus">
        <title>IMA Genome-F 10: Nine draft genome sequences of Claviceps purpurea s.lat., including C. arundinis, C. humidiphila, and C. cf. spartinae, pseudomolecules for the pitch canker pathogen Fusarium circinatum, draft genome of Davidsoniella eucalypti, Grosmannia galeiformis, Quambalaria eucalypti, and Teratosphaeria destructans.</title>
        <authorList>
            <person name="Wingfield B.D."/>
            <person name="Liu M."/>
            <person name="Nguyen H.D."/>
            <person name="Lane F.A."/>
            <person name="Morgan S.W."/>
            <person name="De Vos L."/>
            <person name="Wilken P.M."/>
            <person name="Duong T.A."/>
            <person name="Aylward J."/>
            <person name="Coetzee M.P."/>
            <person name="Dadej K."/>
            <person name="De Beer Z.W."/>
            <person name="Findlay W."/>
            <person name="Havenga M."/>
            <person name="Kolarik M."/>
            <person name="Menzies J.G."/>
            <person name="Naidoo K."/>
            <person name="Pochopski O."/>
            <person name="Shoukouhi P."/>
            <person name="Santana Q.C."/>
            <person name="Seifert K.A."/>
            <person name="Soal N."/>
            <person name="Steenkamp E.T."/>
            <person name="Tatham C.T."/>
            <person name="van der Nest M.A."/>
            <person name="Wingfield M.J."/>
        </authorList>
    </citation>
    <scope>NUCLEOTIDE SEQUENCE [LARGE SCALE GENOMIC DNA]</scope>
    <source>
        <strain evidence="7">CMW44962</strain>
    </source>
</reference>
<organism evidence="7 8">
    <name type="scientific">Teratosphaeria destructans</name>
    <dbReference type="NCBI Taxonomy" id="418781"/>
    <lineage>
        <taxon>Eukaryota</taxon>
        <taxon>Fungi</taxon>
        <taxon>Dikarya</taxon>
        <taxon>Ascomycota</taxon>
        <taxon>Pezizomycotina</taxon>
        <taxon>Dothideomycetes</taxon>
        <taxon>Dothideomycetidae</taxon>
        <taxon>Mycosphaerellales</taxon>
        <taxon>Teratosphaeriaceae</taxon>
        <taxon>Teratosphaeria</taxon>
    </lineage>
</organism>
<dbReference type="Gene3D" id="3.30.465.10">
    <property type="match status" value="1"/>
</dbReference>
<proteinExistence type="inferred from homology"/>
<dbReference type="EMBL" id="RIBY02000002">
    <property type="protein sequence ID" value="KAH9845739.1"/>
    <property type="molecule type" value="Genomic_DNA"/>
</dbReference>
<dbReference type="PANTHER" id="PTHR42973:SF39">
    <property type="entry name" value="FAD-BINDING PCMH-TYPE DOMAIN-CONTAINING PROTEIN"/>
    <property type="match status" value="1"/>
</dbReference>
<keyword evidence="5" id="KW-0560">Oxidoreductase</keyword>
<dbReference type="InterPro" id="IPR006094">
    <property type="entry name" value="Oxid_FAD_bind_N"/>
</dbReference>
<dbReference type="Pfam" id="PF08031">
    <property type="entry name" value="BBE"/>
    <property type="match status" value="1"/>
</dbReference>
<protein>
    <submittedName>
        <fullName evidence="7">Inactive tetrahydrocannabinolic acid synthase</fullName>
    </submittedName>
</protein>
<dbReference type="Pfam" id="PF01565">
    <property type="entry name" value="FAD_binding_4"/>
    <property type="match status" value="1"/>
</dbReference>
<keyword evidence="4" id="KW-0274">FAD</keyword>